<dbReference type="Proteomes" id="UP001185092">
    <property type="component" value="Unassembled WGS sequence"/>
</dbReference>
<dbReference type="RefSeq" id="WP_309938582.1">
    <property type="nucleotide sequence ID" value="NZ_AP025305.1"/>
</dbReference>
<gene>
    <name evidence="1" type="ORF">HNQ88_002104</name>
</gene>
<comment type="caution">
    <text evidence="1">The sequence shown here is derived from an EMBL/GenBank/DDBJ whole genome shotgun (WGS) entry which is preliminary data.</text>
</comment>
<protein>
    <submittedName>
        <fullName evidence="1">Uncharacterized protein</fullName>
    </submittedName>
</protein>
<sequence>MASIKDLKKVSKHLTNDIIIEAMFYYEFSTTEEKRKSAEEIMREAASLQRTVVSQINHFRKQKTEKAKPYFDKTFKLLVDSSDKLIERLYQDN</sequence>
<evidence type="ECO:0000313" key="2">
    <source>
        <dbReference type="Proteomes" id="UP001185092"/>
    </source>
</evidence>
<name>A0AAE4BT29_9BACT</name>
<dbReference type="AlphaFoldDB" id="A0AAE4BT29"/>
<reference evidence="1" key="1">
    <citation type="submission" date="2023-07" db="EMBL/GenBank/DDBJ databases">
        <title>Genomic Encyclopedia of Type Strains, Phase IV (KMG-IV): sequencing the most valuable type-strain genomes for metagenomic binning, comparative biology and taxonomic classification.</title>
        <authorList>
            <person name="Goeker M."/>
        </authorList>
    </citation>
    <scope>NUCLEOTIDE SEQUENCE</scope>
    <source>
        <strain evidence="1">DSM 26174</strain>
    </source>
</reference>
<evidence type="ECO:0000313" key="1">
    <source>
        <dbReference type="EMBL" id="MDR6239067.1"/>
    </source>
</evidence>
<keyword evidence="2" id="KW-1185">Reference proteome</keyword>
<accession>A0AAE4BT29</accession>
<proteinExistence type="predicted"/>
<dbReference type="EMBL" id="JAVDQD010000002">
    <property type="protein sequence ID" value="MDR6239067.1"/>
    <property type="molecule type" value="Genomic_DNA"/>
</dbReference>
<organism evidence="1 2">
    <name type="scientific">Aureibacter tunicatorum</name>
    <dbReference type="NCBI Taxonomy" id="866807"/>
    <lineage>
        <taxon>Bacteria</taxon>
        <taxon>Pseudomonadati</taxon>
        <taxon>Bacteroidota</taxon>
        <taxon>Cytophagia</taxon>
        <taxon>Cytophagales</taxon>
        <taxon>Persicobacteraceae</taxon>
        <taxon>Aureibacter</taxon>
    </lineage>
</organism>